<gene>
    <name evidence="1" type="ORF">O181_123359</name>
</gene>
<accession>A0A9Q3KPV9</accession>
<comment type="caution">
    <text evidence="1">The sequence shown here is derived from an EMBL/GenBank/DDBJ whole genome shotgun (WGS) entry which is preliminary data.</text>
</comment>
<evidence type="ECO:0000313" key="2">
    <source>
        <dbReference type="Proteomes" id="UP000765509"/>
    </source>
</evidence>
<sequence length="447" mass="49985">MTTRRYSSMRICMSQHCSTQTHSSPDGDRHGVAFTPFQYKQHIKKLKSTIAPKSLPNIPTSASGSEFPQLLLDQIFPADYLPLTQSTFYTAPGLNSTAQKPYRSSQTLPPQDLAMIISAILSLSYNIPRRASRILNPALNLLIKYSISSSGGPPTPAFHIPQDLSTIFEHLQLEPVIQNYICCPQCFSLNGLTESVTTDQPHCQRHNDPNDHNPSCTRSVGKFMYSAGIMEILHQHQQSQTPKGSPKCDVWDGLVWRRFTGTRNINDPPFMSIPGALAFSIYVDWFNAHGKSTRLASIGPIMLICLNLPPSERLKPENVYVAGIIPGPKEPTSLQLNYLLMPLIKELKELWQGYHFSPTSTGPSGSFIRVAILTAIADVVAMHKLTGFISHSGNHFCNFCTIHKAQIEEIGPQFHYTCSYQNHKSTIAKWLWETPQQRKAIFSEYGV</sequence>
<dbReference type="EMBL" id="AVOT02115697">
    <property type="protein sequence ID" value="MBW0583644.1"/>
    <property type="molecule type" value="Genomic_DNA"/>
</dbReference>
<protein>
    <submittedName>
        <fullName evidence="1">Uncharacterized protein</fullName>
    </submittedName>
</protein>
<organism evidence="1 2">
    <name type="scientific">Austropuccinia psidii MF-1</name>
    <dbReference type="NCBI Taxonomy" id="1389203"/>
    <lineage>
        <taxon>Eukaryota</taxon>
        <taxon>Fungi</taxon>
        <taxon>Dikarya</taxon>
        <taxon>Basidiomycota</taxon>
        <taxon>Pucciniomycotina</taxon>
        <taxon>Pucciniomycetes</taxon>
        <taxon>Pucciniales</taxon>
        <taxon>Sphaerophragmiaceae</taxon>
        <taxon>Austropuccinia</taxon>
    </lineage>
</organism>
<keyword evidence="2" id="KW-1185">Reference proteome</keyword>
<dbReference type="Pfam" id="PF02992">
    <property type="entry name" value="Transposase_21"/>
    <property type="match status" value="1"/>
</dbReference>
<evidence type="ECO:0000313" key="1">
    <source>
        <dbReference type="EMBL" id="MBW0583644.1"/>
    </source>
</evidence>
<dbReference type="AlphaFoldDB" id="A0A9Q3KPV9"/>
<dbReference type="Proteomes" id="UP000765509">
    <property type="component" value="Unassembled WGS sequence"/>
</dbReference>
<reference evidence="1" key="1">
    <citation type="submission" date="2021-03" db="EMBL/GenBank/DDBJ databases">
        <title>Draft genome sequence of rust myrtle Austropuccinia psidii MF-1, a brazilian biotype.</title>
        <authorList>
            <person name="Quecine M.C."/>
            <person name="Pachon D.M.R."/>
            <person name="Bonatelli M.L."/>
            <person name="Correr F.H."/>
            <person name="Franceschini L.M."/>
            <person name="Leite T.F."/>
            <person name="Margarido G.R.A."/>
            <person name="Almeida C.A."/>
            <person name="Ferrarezi J.A."/>
            <person name="Labate C.A."/>
        </authorList>
    </citation>
    <scope>NUCLEOTIDE SEQUENCE</scope>
    <source>
        <strain evidence="1">MF-1</strain>
    </source>
</reference>
<name>A0A9Q3KPV9_9BASI</name>
<proteinExistence type="predicted"/>
<dbReference type="InterPro" id="IPR004242">
    <property type="entry name" value="Transposase_21"/>
</dbReference>